<evidence type="ECO:0000259" key="2">
    <source>
        <dbReference type="Pfam" id="PF13472"/>
    </source>
</evidence>
<sequence length="373" mass="40196">MFFERVMLGSAVLAASMAANANYLTNYGDANINNLKAAMADGALHVVQLGDSHTAGDVMTDALRNRLQDTLGDGGMGWAMPMYFKGQRMARFGYDRHNFQPISSRTNKSEDYTLGGMIAKPQSSGASITLKAKKSEPAQKVLVSVRQNSPSEYFIATDANGKSVPVQADLYGQWQVVDIGDVELPLTLRSQGSSSVLGGYWAFNPNNKGATVSALGINGAELSYWNRWNSDAWQNELKAIKPTLIALAYGTNEAYNGVSGERVRSILTEKVEQIRAASPESAILIIGSPEALKNTAGSCGVRPSTLSDVQNAQRQVAQEQGLLYWDWQAAMGGSCSMKSWMNSGKATKDGVHFSGSGYRQLGNQLASDLLSLR</sequence>
<dbReference type="Gene3D" id="2.60.120.1360">
    <property type="match status" value="1"/>
</dbReference>
<keyword evidence="5" id="KW-0378">Hydrolase</keyword>
<reference evidence="5 7" key="2">
    <citation type="submission" date="2018-06" db="EMBL/GenBank/DDBJ databases">
        <authorList>
            <consortium name="Pathogen Informatics"/>
            <person name="Doyle S."/>
        </authorList>
    </citation>
    <scope>NUCLEOTIDE SEQUENCE [LARGE SCALE GENOMIC DNA]</scope>
    <source>
        <strain evidence="5 7">NCTC10293</strain>
    </source>
</reference>
<evidence type="ECO:0000313" key="4">
    <source>
        <dbReference type="EMBL" id="OOR87244.1"/>
    </source>
</evidence>
<dbReference type="InterPro" id="IPR051532">
    <property type="entry name" value="Ester_Hydrolysis_Enzymes"/>
</dbReference>
<dbReference type="PANTHER" id="PTHR30383">
    <property type="entry name" value="THIOESTERASE 1/PROTEASE 1/LYSOPHOSPHOLIPASE L1"/>
    <property type="match status" value="1"/>
</dbReference>
<feature type="domain" description="Peptidoglycan O-acetylesterase N-terminal" evidence="3">
    <location>
        <begin position="74"/>
        <end position="187"/>
    </location>
</feature>
<dbReference type="Proteomes" id="UP000190435">
    <property type="component" value="Unassembled WGS sequence"/>
</dbReference>
<keyword evidence="6" id="KW-1185">Reference proteome</keyword>
<dbReference type="EMBL" id="UGQE01000004">
    <property type="protein sequence ID" value="STZ14822.1"/>
    <property type="molecule type" value="Genomic_DNA"/>
</dbReference>
<evidence type="ECO:0000313" key="5">
    <source>
        <dbReference type="EMBL" id="STZ14822.1"/>
    </source>
</evidence>
<dbReference type="InterPro" id="IPR013830">
    <property type="entry name" value="SGNH_hydro"/>
</dbReference>
<dbReference type="PANTHER" id="PTHR30383:SF29">
    <property type="entry name" value="SGNH HYDROLASE-TYPE ESTERASE DOMAIN-CONTAINING PROTEIN"/>
    <property type="match status" value="1"/>
</dbReference>
<organism evidence="4 6">
    <name type="scientific">Moraxella caviae</name>
    <dbReference type="NCBI Taxonomy" id="34060"/>
    <lineage>
        <taxon>Bacteria</taxon>
        <taxon>Pseudomonadati</taxon>
        <taxon>Pseudomonadota</taxon>
        <taxon>Gammaproteobacteria</taxon>
        <taxon>Moraxellales</taxon>
        <taxon>Moraxellaceae</taxon>
        <taxon>Moraxella</taxon>
    </lineage>
</organism>
<dbReference type="RefSeq" id="WP_078277466.1">
    <property type="nucleotide sequence ID" value="NZ_CAACXO010000026.1"/>
</dbReference>
<proteinExistence type="predicted"/>
<protein>
    <submittedName>
        <fullName evidence="5">GDSL-like Lipase/Acylhydrolase</fullName>
    </submittedName>
</protein>
<evidence type="ECO:0000313" key="6">
    <source>
        <dbReference type="Proteomes" id="UP000190435"/>
    </source>
</evidence>
<dbReference type="Proteomes" id="UP000255279">
    <property type="component" value="Unassembled WGS sequence"/>
</dbReference>
<dbReference type="STRING" id="34060.B0181_10635"/>
<evidence type="ECO:0000256" key="1">
    <source>
        <dbReference type="SAM" id="SignalP"/>
    </source>
</evidence>
<reference evidence="4 6" key="1">
    <citation type="submission" date="2017-02" db="EMBL/GenBank/DDBJ databases">
        <title>Draft genome sequence of Moraxella caviae CCUG 355 type strain.</title>
        <authorList>
            <person name="Engstrom-Jakobsson H."/>
            <person name="Salva-Serra F."/>
            <person name="Thorell K."/>
            <person name="Gonzales-Siles L."/>
            <person name="Karlsson R."/>
            <person name="Boulund F."/>
            <person name="Engstrand L."/>
            <person name="Moore E."/>
        </authorList>
    </citation>
    <scope>NUCLEOTIDE SEQUENCE [LARGE SCALE GENOMIC DNA]</scope>
    <source>
        <strain evidence="4 6">CCUG 355</strain>
    </source>
</reference>
<name>A0A1S9ZUV5_9GAMM</name>
<accession>A0A1S9ZUV5</accession>
<dbReference type="Gene3D" id="3.40.50.1110">
    <property type="entry name" value="SGNH hydrolase"/>
    <property type="match status" value="1"/>
</dbReference>
<evidence type="ECO:0000259" key="3">
    <source>
        <dbReference type="Pfam" id="PF22753"/>
    </source>
</evidence>
<dbReference type="EMBL" id="MUXU01000079">
    <property type="protein sequence ID" value="OOR87244.1"/>
    <property type="molecule type" value="Genomic_DNA"/>
</dbReference>
<dbReference type="InterPro" id="IPR036514">
    <property type="entry name" value="SGNH_hydro_sf"/>
</dbReference>
<dbReference type="InterPro" id="IPR055041">
    <property type="entry name" value="Ape1_N"/>
</dbReference>
<dbReference type="OrthoDB" id="7985403at2"/>
<evidence type="ECO:0000313" key="7">
    <source>
        <dbReference type="Proteomes" id="UP000255279"/>
    </source>
</evidence>
<dbReference type="AlphaFoldDB" id="A0A1S9ZUV5"/>
<dbReference type="GO" id="GO:0016788">
    <property type="term" value="F:hydrolase activity, acting on ester bonds"/>
    <property type="evidence" value="ECO:0007669"/>
    <property type="project" value="UniProtKB-ARBA"/>
</dbReference>
<dbReference type="Pfam" id="PF13472">
    <property type="entry name" value="Lipase_GDSL_2"/>
    <property type="match status" value="1"/>
</dbReference>
<feature type="chain" id="PRO_5033284684" evidence="1">
    <location>
        <begin position="22"/>
        <end position="373"/>
    </location>
</feature>
<feature type="signal peptide" evidence="1">
    <location>
        <begin position="1"/>
        <end position="21"/>
    </location>
</feature>
<gene>
    <name evidence="4" type="ORF">B0181_10635</name>
    <name evidence="5" type="ORF">NCTC10293_02421</name>
</gene>
<feature type="domain" description="SGNH hydrolase-type esterase" evidence="2">
    <location>
        <begin position="209"/>
        <end position="359"/>
    </location>
</feature>
<dbReference type="Pfam" id="PF22753">
    <property type="entry name" value="Ape1_N"/>
    <property type="match status" value="1"/>
</dbReference>
<dbReference type="SUPFAM" id="SSF52266">
    <property type="entry name" value="SGNH hydrolase"/>
    <property type="match status" value="1"/>
</dbReference>
<keyword evidence="1" id="KW-0732">Signal</keyword>